<feature type="transmembrane region" description="Helical" evidence="1">
    <location>
        <begin position="1017"/>
        <end position="1046"/>
    </location>
</feature>
<reference evidence="2 3" key="1">
    <citation type="submission" date="2017-08" db="EMBL/GenBank/DDBJ databases">
        <title>Capnocytophaga canis 17-158 assembly.</title>
        <authorList>
            <person name="Gulvik C.A."/>
        </authorList>
    </citation>
    <scope>NUCLEOTIDE SEQUENCE [LARGE SCALE GENOMIC DNA]</scope>
    <source>
        <strain evidence="2 3">17-158</strain>
    </source>
</reference>
<feature type="transmembrane region" description="Helical" evidence="1">
    <location>
        <begin position="519"/>
        <end position="536"/>
    </location>
</feature>
<keyword evidence="1" id="KW-0472">Membrane</keyword>
<dbReference type="Proteomes" id="UP000265497">
    <property type="component" value="Unassembled WGS sequence"/>
</dbReference>
<dbReference type="Gene3D" id="3.30.70.1430">
    <property type="entry name" value="Multidrug efflux transporter AcrB pore domain"/>
    <property type="match status" value="2"/>
</dbReference>
<dbReference type="SUPFAM" id="SSF82866">
    <property type="entry name" value="Multidrug efflux transporter AcrB transmembrane domain"/>
    <property type="match status" value="2"/>
</dbReference>
<dbReference type="AlphaFoldDB" id="A0A3A1YJ36"/>
<comment type="caution">
    <text evidence="2">The sequence shown here is derived from an EMBL/GenBank/DDBJ whole genome shotgun (WGS) entry which is preliminary data.</text>
</comment>
<organism evidence="2 3">
    <name type="scientific">Capnocytophaga canis</name>
    <dbReference type="NCBI Taxonomy" id="1848903"/>
    <lineage>
        <taxon>Bacteria</taxon>
        <taxon>Pseudomonadati</taxon>
        <taxon>Bacteroidota</taxon>
        <taxon>Flavobacteriia</taxon>
        <taxon>Flavobacteriales</taxon>
        <taxon>Flavobacteriaceae</taxon>
        <taxon>Capnocytophaga</taxon>
    </lineage>
</organism>
<feature type="transmembrane region" description="Helical" evidence="1">
    <location>
        <begin position="944"/>
        <end position="965"/>
    </location>
</feature>
<feature type="transmembrane region" description="Helical" evidence="1">
    <location>
        <begin position="893"/>
        <end position="911"/>
    </location>
</feature>
<dbReference type="Gene3D" id="3.30.70.1320">
    <property type="entry name" value="Multidrug efflux transporter AcrB pore domain like"/>
    <property type="match status" value="1"/>
</dbReference>
<dbReference type="Gene3D" id="3.30.2090.10">
    <property type="entry name" value="Multidrug efflux transporter AcrB TolC docking domain, DN and DC subdomains"/>
    <property type="match status" value="2"/>
</dbReference>
<dbReference type="EMBL" id="NSDI01000003">
    <property type="protein sequence ID" value="RIY37218.1"/>
    <property type="molecule type" value="Genomic_DNA"/>
</dbReference>
<dbReference type="PRINTS" id="PR00702">
    <property type="entry name" value="ACRIFLAVINRP"/>
</dbReference>
<dbReference type="Gene3D" id="3.30.70.1440">
    <property type="entry name" value="Multidrug efflux transporter AcrB pore domain"/>
    <property type="match status" value="1"/>
</dbReference>
<feature type="transmembrane region" description="Helical" evidence="1">
    <location>
        <begin position="918"/>
        <end position="938"/>
    </location>
</feature>
<dbReference type="RefSeq" id="WP_119652312.1">
    <property type="nucleotide sequence ID" value="NZ_NSDI01000003.1"/>
</dbReference>
<dbReference type="InterPro" id="IPR027463">
    <property type="entry name" value="AcrB_DN_DC_subdom"/>
</dbReference>
<accession>A0A3A1YJ36</accession>
<protein>
    <submittedName>
        <fullName evidence="2">Multidrug efflux pump protein</fullName>
    </submittedName>
</protein>
<dbReference type="SUPFAM" id="SSF82693">
    <property type="entry name" value="Multidrug efflux transporter AcrB pore domain, PN1, PN2, PC1 and PC2 subdomains"/>
    <property type="match status" value="2"/>
</dbReference>
<feature type="transmembrane region" description="Helical" evidence="1">
    <location>
        <begin position="992"/>
        <end position="1011"/>
    </location>
</feature>
<dbReference type="PANTHER" id="PTHR32063:SF0">
    <property type="entry name" value="SWARMING MOTILITY PROTEIN SWRC"/>
    <property type="match status" value="1"/>
</dbReference>
<feature type="transmembrane region" description="Helical" evidence="1">
    <location>
        <begin position="363"/>
        <end position="384"/>
    </location>
</feature>
<keyword evidence="1" id="KW-0812">Transmembrane</keyword>
<feature type="transmembrane region" description="Helical" evidence="1">
    <location>
        <begin position="422"/>
        <end position="442"/>
    </location>
</feature>
<evidence type="ECO:0000313" key="2">
    <source>
        <dbReference type="EMBL" id="RIY37218.1"/>
    </source>
</evidence>
<feature type="transmembrane region" description="Helical" evidence="1">
    <location>
        <begin position="338"/>
        <end position="356"/>
    </location>
</feature>
<proteinExistence type="predicted"/>
<dbReference type="GO" id="GO:0042910">
    <property type="term" value="F:xenobiotic transmembrane transporter activity"/>
    <property type="evidence" value="ECO:0007669"/>
    <property type="project" value="TreeGrafter"/>
</dbReference>
<dbReference type="PANTHER" id="PTHR32063">
    <property type="match status" value="1"/>
</dbReference>
<dbReference type="GO" id="GO:0005886">
    <property type="term" value="C:plasma membrane"/>
    <property type="evidence" value="ECO:0007669"/>
    <property type="project" value="TreeGrafter"/>
</dbReference>
<evidence type="ECO:0000313" key="3">
    <source>
        <dbReference type="Proteomes" id="UP000265497"/>
    </source>
</evidence>
<feature type="transmembrane region" description="Helical" evidence="1">
    <location>
        <begin position="454"/>
        <end position="477"/>
    </location>
</feature>
<dbReference type="Pfam" id="PF00873">
    <property type="entry name" value="ACR_tran"/>
    <property type="match status" value="2"/>
</dbReference>
<gene>
    <name evidence="2" type="ORF">CKY20_03770</name>
</gene>
<sequence length="1049" mass="119682">MLENKISSFSIILVFLCISLAGIALVPLLPVKLAPSQNLPALTVSFSMPGSASRVVEMEATSKIEAMLSRIKGIKKITSRSGNGWGSVSLEMDKHTSIDVARFEASTVIRQLWGDLPRSVSYPQLQVRRPDENANRPFLNYTLNASAPPITIQNYCENSIKPRLSEIEGIYKVDVNGATPMEWQLQYDNDQLNRMGVSVDEIQRAIQLHYNTQFLGIGEIEDNGNVRKFARVVLGDASEKETFDASKISVTNKDGKILYLNQLVNVSRVEQAPRSYYRINGLNSIYISISAEENANQLQLSSEIKKLMEDIRKNLPQGYELHQSYDATEYIKDELNKIYFRSGLTILILLAFVLLISRNFKYLFLIVSSLFINLAIAVVLYYFLRLEIQLYSLAGITISLNLMIDNTIIMTDHLQTKNNRKVFLPILAATLTTIGALCMIFFLDERLRLNLQDFAMVIVINLAVSLLVALFFVPAMMERIKIANKTRKSRQKFRISKRFIVKTSLFYQKIILLLKKGKWAVYVFFILLFGLPVFLLPDKIDKETRWAELYNSVFNTATYKEKIKPITDKVLGGTLRLFVQNVYERGYFDRNQEMVLTITSSMPNGTTLSQMNTLVQRMESYLSTFSEIKQFQTSINSPNRASISVYFTKEAERSGFPYRLKNSVITKALELGGGSWGVFGLEDRGFSNDVKETAGSFSVKLLGYNYDELNTWADSLKNNLLKHRRIQEVTIGSDMSYYKDDYQEFMFNLDKKQLAIWNMSPSRLFNSLSSMFGRDIWVGRLFVDGQNEDIVLHSKQSKTYDIWALQHAGNHFDEQFHKLNQFAQITKGQAPQEIAKENQQYRLVVQFNYIGSSQQGNKVLEKEIEKLNNSLPSGYKAEKQGWNWNWGKDKKQYWLLGLLIAIIFFTTSILFNSLKQPFIVILIIPISFIGVFLTFYGFDLNFDQGGFASFVLLSGITVNANIYILNEYNGLRKKYPNLSSVRAYLKAWNSKIIPILLTIISTILGFIPFVIGLKREAFWFPLAAGTMGGLLFSLVGIFILLPMLVVKRK</sequence>
<name>A0A3A1YJ36_9FLAO</name>
<feature type="transmembrane region" description="Helical" evidence="1">
    <location>
        <begin position="9"/>
        <end position="29"/>
    </location>
</feature>
<evidence type="ECO:0000256" key="1">
    <source>
        <dbReference type="SAM" id="Phobius"/>
    </source>
</evidence>
<feature type="transmembrane region" description="Helical" evidence="1">
    <location>
        <begin position="390"/>
        <end position="410"/>
    </location>
</feature>
<dbReference type="Gene3D" id="1.20.1640.10">
    <property type="entry name" value="Multidrug efflux transporter AcrB transmembrane domain"/>
    <property type="match status" value="3"/>
</dbReference>
<dbReference type="InterPro" id="IPR001036">
    <property type="entry name" value="Acrflvin-R"/>
</dbReference>
<dbReference type="SUPFAM" id="SSF82714">
    <property type="entry name" value="Multidrug efflux transporter AcrB TolC docking domain, DN and DC subdomains"/>
    <property type="match status" value="1"/>
</dbReference>
<keyword evidence="1" id="KW-1133">Transmembrane helix</keyword>